<reference evidence="1 2" key="1">
    <citation type="journal article" date="2019" name="Int. J. Syst. Evol. Microbiol.">
        <title>The Global Catalogue of Microorganisms (GCM) 10K type strain sequencing project: providing services to taxonomists for standard genome sequencing and annotation.</title>
        <authorList>
            <consortium name="The Broad Institute Genomics Platform"/>
            <consortium name="The Broad Institute Genome Sequencing Center for Infectious Disease"/>
            <person name="Wu L."/>
            <person name="Ma J."/>
        </authorList>
    </citation>
    <scope>NUCLEOTIDE SEQUENCE [LARGE SCALE GENOMIC DNA]</scope>
    <source>
        <strain evidence="1 2">JCM 3380</strain>
    </source>
</reference>
<name>A0ABN0UGN2_9PSEU</name>
<sequence>MSDDDRREAALGRAVRRELSRWLAGHATGAPTAVDVVVRVAWSPSAVAEQELRASVDDQRREYPGAIPRLAVTVDRDLPDPGFTVEVVPVVDAAGEEPSAPLAEEEPDEDQDEDQLVLTLKLGRFTFPHLLRPSAGWVPVSRNGPGGIVFPDEAQAVPRAALVELRNVRGTLHVRRTGHDRRYIVAVGGQRVEHGRPTGAGVPPRGRIVVREATGDAVAAIDYELHDRFAELRTGGATDTGDGTGVAAWVTGGGAFRRVHVAAPPAGLVAGAREFTGRSPSGEPHQLRVRVLYTRAESLEPGGEEVWHVKVYRCDTPEDAAMLRAFLEAQIGNVERANGAVGGSNRVPPWVIAPVHLLSLALPAPARTNLVDAGDRIPGGVAARLAAWFGVADQPDADTCVLVASPWVDEVGWLGQEKRPVPGRGPLEDLRRLARGLDLMHASLGIAHGDIKPANVRRLARADGHDGYVLIDGDSLGPVRCPARDARATDEYTSADYRAQWERGDWVDLRALDRFGFVLVTIAAVASPDRLRGLLDKQGGRERVVDSHPRVVEYLTNWWSREPRWRPFAEQLAAPFGGGVFADPEFRLAEWIERLIAEHDRPGPGCGHPTCPVDACARVVPEDDHYAPPHDRELRRIREGVRSRHNIAVGAREALIRELRAEQAALALAAYRNASRSVLAVATALVLILVVSLKTGGVL</sequence>
<dbReference type="InterPro" id="IPR011009">
    <property type="entry name" value="Kinase-like_dom_sf"/>
</dbReference>
<evidence type="ECO:0000313" key="2">
    <source>
        <dbReference type="Proteomes" id="UP001500416"/>
    </source>
</evidence>
<dbReference type="SUPFAM" id="SSF56112">
    <property type="entry name" value="Protein kinase-like (PK-like)"/>
    <property type="match status" value="1"/>
</dbReference>
<evidence type="ECO:0000313" key="1">
    <source>
        <dbReference type="EMBL" id="GAA0249896.1"/>
    </source>
</evidence>
<dbReference type="Proteomes" id="UP001500416">
    <property type="component" value="Unassembled WGS sequence"/>
</dbReference>
<keyword evidence="2" id="KW-1185">Reference proteome</keyword>
<protein>
    <recommendedName>
        <fullName evidence="3">Protein kinase domain-containing protein</fullName>
    </recommendedName>
</protein>
<dbReference type="RefSeq" id="WP_343937060.1">
    <property type="nucleotide sequence ID" value="NZ_BAAABU010000017.1"/>
</dbReference>
<gene>
    <name evidence="1" type="ORF">GCM10010492_57520</name>
</gene>
<evidence type="ECO:0008006" key="3">
    <source>
        <dbReference type="Google" id="ProtNLM"/>
    </source>
</evidence>
<accession>A0ABN0UGN2</accession>
<organism evidence="1 2">
    <name type="scientific">Saccharothrix mutabilis subsp. mutabilis</name>
    <dbReference type="NCBI Taxonomy" id="66855"/>
    <lineage>
        <taxon>Bacteria</taxon>
        <taxon>Bacillati</taxon>
        <taxon>Actinomycetota</taxon>
        <taxon>Actinomycetes</taxon>
        <taxon>Pseudonocardiales</taxon>
        <taxon>Pseudonocardiaceae</taxon>
        <taxon>Saccharothrix</taxon>
    </lineage>
</organism>
<proteinExistence type="predicted"/>
<dbReference type="EMBL" id="BAAABU010000017">
    <property type="protein sequence ID" value="GAA0249896.1"/>
    <property type="molecule type" value="Genomic_DNA"/>
</dbReference>
<comment type="caution">
    <text evidence="1">The sequence shown here is derived from an EMBL/GenBank/DDBJ whole genome shotgun (WGS) entry which is preliminary data.</text>
</comment>